<evidence type="ECO:0000256" key="1">
    <source>
        <dbReference type="SAM" id="MobiDB-lite"/>
    </source>
</evidence>
<dbReference type="EMBL" id="CAJVPV010057276">
    <property type="protein sequence ID" value="CAG8786619.1"/>
    <property type="molecule type" value="Genomic_DNA"/>
</dbReference>
<dbReference type="AlphaFoldDB" id="A0A9N9JLR0"/>
<evidence type="ECO:0000313" key="3">
    <source>
        <dbReference type="Proteomes" id="UP000789342"/>
    </source>
</evidence>
<feature type="non-terminal residue" evidence="2">
    <location>
        <position position="132"/>
    </location>
</feature>
<proteinExistence type="predicted"/>
<keyword evidence="3" id="KW-1185">Reference proteome</keyword>
<accession>A0A9N9JLR0</accession>
<feature type="region of interest" description="Disordered" evidence="1">
    <location>
        <begin position="85"/>
        <end position="120"/>
    </location>
</feature>
<name>A0A9N9JLR0_9GLOM</name>
<reference evidence="2" key="1">
    <citation type="submission" date="2021-06" db="EMBL/GenBank/DDBJ databases">
        <authorList>
            <person name="Kallberg Y."/>
            <person name="Tangrot J."/>
            <person name="Rosling A."/>
        </authorList>
    </citation>
    <scope>NUCLEOTIDE SEQUENCE</scope>
    <source>
        <strain evidence="2">CL551</strain>
    </source>
</reference>
<organism evidence="2 3">
    <name type="scientific">Acaulospora morrowiae</name>
    <dbReference type="NCBI Taxonomy" id="94023"/>
    <lineage>
        <taxon>Eukaryota</taxon>
        <taxon>Fungi</taxon>
        <taxon>Fungi incertae sedis</taxon>
        <taxon>Mucoromycota</taxon>
        <taxon>Glomeromycotina</taxon>
        <taxon>Glomeromycetes</taxon>
        <taxon>Diversisporales</taxon>
        <taxon>Acaulosporaceae</taxon>
        <taxon>Acaulospora</taxon>
    </lineage>
</organism>
<dbReference type="Proteomes" id="UP000789342">
    <property type="component" value="Unassembled WGS sequence"/>
</dbReference>
<sequence length="132" mass="14045">KAISTAVLDDFDTTATLGVSDSATAEFHSDNLPSPSLRSTVVTSNTVAMTVATKTTPGSENITSIRQSDKKPRYGFLSSLLNNNSSSLSLSSTASGSDTSNKKQESGSKYKLFKPWGNPQDSEYKAIEKALM</sequence>
<comment type="caution">
    <text evidence="2">The sequence shown here is derived from an EMBL/GenBank/DDBJ whole genome shotgun (WGS) entry which is preliminary data.</text>
</comment>
<dbReference type="OrthoDB" id="10630607at2759"/>
<evidence type="ECO:0000313" key="2">
    <source>
        <dbReference type="EMBL" id="CAG8786619.1"/>
    </source>
</evidence>
<feature type="non-terminal residue" evidence="2">
    <location>
        <position position="1"/>
    </location>
</feature>
<gene>
    <name evidence="2" type="ORF">AMORRO_LOCUS17782</name>
</gene>
<protein>
    <submittedName>
        <fullName evidence="2">16765_t:CDS:1</fullName>
    </submittedName>
</protein>